<accession>A0A1H8JDW2</accession>
<keyword evidence="3" id="KW-1185">Reference proteome</keyword>
<gene>
    <name evidence="2" type="ORF">SAMN05216388_100542</name>
</gene>
<dbReference type="AlphaFoldDB" id="A0A1H8JDW2"/>
<name>A0A1H8JDW2_9EURY</name>
<keyword evidence="1" id="KW-0812">Transmembrane</keyword>
<proteinExistence type="predicted"/>
<feature type="transmembrane region" description="Helical" evidence="1">
    <location>
        <begin position="241"/>
        <end position="269"/>
    </location>
</feature>
<evidence type="ECO:0000256" key="1">
    <source>
        <dbReference type="SAM" id="Phobius"/>
    </source>
</evidence>
<reference evidence="3" key="1">
    <citation type="submission" date="2016-10" db="EMBL/GenBank/DDBJ databases">
        <authorList>
            <person name="Varghese N."/>
            <person name="Submissions S."/>
        </authorList>
    </citation>
    <scope>NUCLEOTIDE SEQUENCE [LARGE SCALE GENOMIC DNA]</scope>
    <source>
        <strain evidence="3">IBRC-M 10043</strain>
    </source>
</reference>
<dbReference type="Proteomes" id="UP000198775">
    <property type="component" value="Unassembled WGS sequence"/>
</dbReference>
<keyword evidence="1" id="KW-0472">Membrane</keyword>
<feature type="transmembrane region" description="Helical" evidence="1">
    <location>
        <begin position="306"/>
        <end position="329"/>
    </location>
</feature>
<dbReference type="EMBL" id="FOCX01000005">
    <property type="protein sequence ID" value="SEN78516.1"/>
    <property type="molecule type" value="Genomic_DNA"/>
</dbReference>
<keyword evidence="1" id="KW-1133">Transmembrane helix</keyword>
<evidence type="ECO:0000313" key="2">
    <source>
        <dbReference type="EMBL" id="SEN78516.1"/>
    </source>
</evidence>
<sequence length="333" mass="35248">MRRTRLAVTLVLLGLSLVASAAASPQPRPICAACGPAFGGEVADRDRNGSLHWSTATIRIDEAGAAHWTVRNRLANHSTVEQFRENPALLDRVAKDTLDHGNGLPVERTGSVGNVSATLNASGTAVIRFTDPDAGATYPGGIVRVDYLYQGGIGAGWLLDVDRLTVVGPPGTTITNDPGFHSAVDLHSYEVAADDRQFTVTVPDGSDPEYGPVLYEEGFLVFGPDSWATGPLTAVAVAAALAPLVTATFVAVHLLGLVVLSGLLLGVHWSKHERTDSRRALGAWMLAAWLFYLIPALWVAPPVRPYTFAPLFTAAFAVYAGVLGIVAGFRYPA</sequence>
<protein>
    <submittedName>
        <fullName evidence="2">Uncharacterized protein</fullName>
    </submittedName>
</protein>
<feature type="transmembrane region" description="Helical" evidence="1">
    <location>
        <begin position="281"/>
        <end position="300"/>
    </location>
</feature>
<evidence type="ECO:0000313" key="3">
    <source>
        <dbReference type="Proteomes" id="UP000198775"/>
    </source>
</evidence>
<dbReference type="OrthoDB" id="242474at2157"/>
<dbReference type="RefSeq" id="WP_092658800.1">
    <property type="nucleotide sequence ID" value="NZ_FOCX01000005.1"/>
</dbReference>
<organism evidence="2 3">
    <name type="scientific">Halorientalis persicus</name>
    <dbReference type="NCBI Taxonomy" id="1367881"/>
    <lineage>
        <taxon>Archaea</taxon>
        <taxon>Methanobacteriati</taxon>
        <taxon>Methanobacteriota</taxon>
        <taxon>Stenosarchaea group</taxon>
        <taxon>Halobacteria</taxon>
        <taxon>Halobacteriales</taxon>
        <taxon>Haloarculaceae</taxon>
        <taxon>Halorientalis</taxon>
    </lineage>
</organism>